<reference evidence="5 6" key="1">
    <citation type="journal article" date="2011" name="Cell">
        <title>Insight into structure and assembly of the nuclear pore complex by utilizing the genome of a eukaryotic thermophile.</title>
        <authorList>
            <person name="Amlacher S."/>
            <person name="Sarges P."/>
            <person name="Flemming D."/>
            <person name="van Noort V."/>
            <person name="Kunze R."/>
            <person name="Devos D.P."/>
            <person name="Arumugam M."/>
            <person name="Bork P."/>
            <person name="Hurt E."/>
        </authorList>
    </citation>
    <scope>NUCLEOTIDE SEQUENCE [LARGE SCALE GENOMIC DNA]</scope>
    <source>
        <strain evidence="6">DSM 1495 / CBS 144.50 / IMI 039719</strain>
    </source>
</reference>
<evidence type="ECO:0000313" key="6">
    <source>
        <dbReference type="Proteomes" id="UP000008066"/>
    </source>
</evidence>
<dbReference type="eggNOG" id="ENOG502QVHA">
    <property type="taxonomic scope" value="Eukaryota"/>
</dbReference>
<evidence type="ECO:0000259" key="4">
    <source>
        <dbReference type="Pfam" id="PF12247"/>
    </source>
</evidence>
<dbReference type="OMA" id="RFYQTKV"/>
<gene>
    <name evidence="5" type="ORF">CTHT_0061690</name>
</gene>
<accession>G0SFD8</accession>
<name>G0SFD8_CHATD</name>
<keyword evidence="1" id="KW-0810">Translation regulation</keyword>
<dbReference type="InterPro" id="IPR006084">
    <property type="entry name" value="XPG/Rad2"/>
</dbReference>
<dbReference type="Pfam" id="PF12246">
    <property type="entry name" value="MKT1_C"/>
    <property type="match status" value="1"/>
</dbReference>
<dbReference type="InterPro" id="IPR037314">
    <property type="entry name" value="MKT1_H3TH"/>
</dbReference>
<dbReference type="PRINTS" id="PR00853">
    <property type="entry name" value="XPGRADSUPER"/>
</dbReference>
<feature type="domain" description="Post-transcriptional regulator MKT1 N-terminal" evidence="4">
    <location>
        <begin position="317"/>
        <end position="405"/>
    </location>
</feature>
<feature type="domain" description="Post-transcriptional regulator MKT1 C-terminal" evidence="3">
    <location>
        <begin position="489"/>
        <end position="730"/>
    </location>
</feature>
<dbReference type="KEGG" id="cthr:CTHT_0061690"/>
<dbReference type="OrthoDB" id="17262at2759"/>
<dbReference type="RefSeq" id="XP_006696485.1">
    <property type="nucleotide sequence ID" value="XM_006696422.1"/>
</dbReference>
<dbReference type="PANTHER" id="PTHR11081:SF32">
    <property type="entry name" value="POST-TRANSCRIPTIONAL REGULATOR MKT1"/>
    <property type="match status" value="1"/>
</dbReference>
<dbReference type="HOGENOM" id="CLU_378548_0_0_1"/>
<dbReference type="CDD" id="cd09858">
    <property type="entry name" value="PIN_MKT1"/>
    <property type="match status" value="1"/>
</dbReference>
<proteinExistence type="inferred from homology"/>
<sequence length="733" mass="82835">MMPPPNLTEDPFINQVLTYPLSDLEDCAIAIDATYWLQLHLDVLPGNEPLLPALGGLTGIQARIENELDQWKLNKMTPFFIFDGQAIVGQDEVAVRRGLDLNLKTDGAWELYFNSRADEAVHAFGQTISAFPTRALYPLLQSILRQRGLHFLVPPFNAAAQMAYFEMIDSDQCAGIMGSTELLLYPIRDCIIRMIDWDNKMVYAISKKNILKTLNVSESLFIDAFLMTGTSFLPPFPPLADQTIIKASRYTVVDACTMLRTTEKSVTIACTSFNDILKAHDPNWLEKYRKARMAVDHFIYIAENGEVKVNDYDHLTKDNHEYLGLQLPAELFHYLNTGLIGPRVLTWITHGQLQVLPTLDGVASEEYKKLVTSQSVRIKEAALSLVIPRLNRGIGYKNITMKVWYDRNYSYTVWDRHEPKTSYAPQVSSWSVKEESFSAHFPQFSHGSILSEVLALQKPEFVPLTRSSPSSKLKSVESAAVIKSITLWRFLHIRGYVDDHHELTGWGKALAAALAAIKPTVEKFPDFPNLYESILVAFELIRFDLLNAKNKHEELRGLPLNGSEEDQSSLLLISRCATLLKLRHEANGYTGPLSKNLLHFRTLVSEVRSADRDLIEAILASMFMYAQAKRKRDDGWELSHQLPFLYDPDVALGIAVKTYFDDILPNDPNKAQKKAAFPGTYVPYALNFAEDLDIACSFFDAVYAGIQTLDAKDLPVADRAVWDKAAKYLELRR</sequence>
<dbReference type="InterPro" id="IPR022039">
    <property type="entry name" value="MKT1_C"/>
</dbReference>
<dbReference type="PANTHER" id="PTHR11081">
    <property type="entry name" value="FLAP ENDONUCLEASE FAMILY MEMBER"/>
    <property type="match status" value="1"/>
</dbReference>
<dbReference type="CDD" id="cd09902">
    <property type="entry name" value="H3TH_MKT1"/>
    <property type="match status" value="1"/>
</dbReference>
<comment type="similarity">
    <text evidence="2">Belongs to the XPG/RAD2 endonuclease family.</text>
</comment>
<protein>
    <submittedName>
        <fullName evidence="5">Nuclease-like protein</fullName>
    </submittedName>
</protein>
<dbReference type="InterPro" id="IPR022040">
    <property type="entry name" value="MKT1_N"/>
</dbReference>
<evidence type="ECO:0000256" key="2">
    <source>
        <dbReference type="ARBA" id="ARBA00024023"/>
    </source>
</evidence>
<dbReference type="SUPFAM" id="SSF88723">
    <property type="entry name" value="PIN domain-like"/>
    <property type="match status" value="1"/>
</dbReference>
<dbReference type="GO" id="GO:0006417">
    <property type="term" value="P:regulation of translation"/>
    <property type="evidence" value="ECO:0007669"/>
    <property type="project" value="UniProtKB-KW"/>
</dbReference>
<evidence type="ECO:0000256" key="1">
    <source>
        <dbReference type="ARBA" id="ARBA00022845"/>
    </source>
</evidence>
<dbReference type="EMBL" id="GL988046">
    <property type="protein sequence ID" value="EGS18154.1"/>
    <property type="molecule type" value="Genomic_DNA"/>
</dbReference>
<dbReference type="Gene3D" id="3.40.50.1010">
    <property type="entry name" value="5'-nuclease"/>
    <property type="match status" value="1"/>
</dbReference>
<dbReference type="GeneID" id="18260207"/>
<dbReference type="AlphaFoldDB" id="G0SFD8"/>
<dbReference type="STRING" id="759272.G0SFD8"/>
<evidence type="ECO:0000313" key="5">
    <source>
        <dbReference type="EMBL" id="EGS18154.1"/>
    </source>
</evidence>
<dbReference type="Proteomes" id="UP000008066">
    <property type="component" value="Unassembled WGS sequence"/>
</dbReference>
<evidence type="ECO:0000259" key="3">
    <source>
        <dbReference type="Pfam" id="PF12246"/>
    </source>
</evidence>
<dbReference type="Pfam" id="PF12247">
    <property type="entry name" value="MKT1_N"/>
    <property type="match status" value="1"/>
</dbReference>
<keyword evidence="6" id="KW-1185">Reference proteome</keyword>
<organism evidence="6">
    <name type="scientific">Chaetomium thermophilum (strain DSM 1495 / CBS 144.50 / IMI 039719)</name>
    <name type="common">Thermochaetoides thermophila</name>
    <dbReference type="NCBI Taxonomy" id="759272"/>
    <lineage>
        <taxon>Eukaryota</taxon>
        <taxon>Fungi</taxon>
        <taxon>Dikarya</taxon>
        <taxon>Ascomycota</taxon>
        <taxon>Pezizomycotina</taxon>
        <taxon>Sordariomycetes</taxon>
        <taxon>Sordariomycetidae</taxon>
        <taxon>Sordariales</taxon>
        <taxon>Chaetomiaceae</taxon>
        <taxon>Thermochaetoides</taxon>
    </lineage>
</organism>
<dbReference type="GO" id="GO:0003730">
    <property type="term" value="F:mRNA 3'-UTR binding"/>
    <property type="evidence" value="ECO:0007669"/>
    <property type="project" value="TreeGrafter"/>
</dbReference>
<dbReference type="InterPro" id="IPR029060">
    <property type="entry name" value="PIN-like_dom_sf"/>
</dbReference>